<dbReference type="PANTHER" id="PTHR11941">
    <property type="entry name" value="ENOYL-COA HYDRATASE-RELATED"/>
    <property type="match status" value="1"/>
</dbReference>
<dbReference type="PANTHER" id="PTHR11941:SF54">
    <property type="entry name" value="ENOYL-COA HYDRATASE, MITOCHONDRIAL"/>
    <property type="match status" value="1"/>
</dbReference>
<dbReference type="InterPro" id="IPR029045">
    <property type="entry name" value="ClpP/crotonase-like_dom_sf"/>
</dbReference>
<dbReference type="InterPro" id="IPR001753">
    <property type="entry name" value="Enoyl-CoA_hydra/iso"/>
</dbReference>
<organism evidence="3 4">
    <name type="scientific">Roseovarius ramblicola</name>
    <dbReference type="NCBI Taxonomy" id="2022336"/>
    <lineage>
        <taxon>Bacteria</taxon>
        <taxon>Pseudomonadati</taxon>
        <taxon>Pseudomonadota</taxon>
        <taxon>Alphaproteobacteria</taxon>
        <taxon>Rhodobacterales</taxon>
        <taxon>Roseobacteraceae</taxon>
        <taxon>Roseovarius</taxon>
    </lineage>
</organism>
<dbReference type="EMBL" id="JBHMEC010000003">
    <property type="protein sequence ID" value="MFB9148447.1"/>
    <property type="molecule type" value="Genomic_DNA"/>
</dbReference>
<evidence type="ECO:0000256" key="1">
    <source>
        <dbReference type="ARBA" id="ARBA00005254"/>
    </source>
</evidence>
<comment type="similarity">
    <text evidence="1 2">Belongs to the enoyl-CoA hydratase/isomerase family.</text>
</comment>
<dbReference type="Pfam" id="PF00378">
    <property type="entry name" value="ECH_1"/>
    <property type="match status" value="1"/>
</dbReference>
<dbReference type="PROSITE" id="PS00166">
    <property type="entry name" value="ENOYL_COA_HYDRATASE"/>
    <property type="match status" value="1"/>
</dbReference>
<dbReference type="Proteomes" id="UP001589670">
    <property type="component" value="Unassembled WGS sequence"/>
</dbReference>
<reference evidence="3 4" key="1">
    <citation type="submission" date="2024-09" db="EMBL/GenBank/DDBJ databases">
        <authorList>
            <person name="Sun Q."/>
            <person name="Mori K."/>
        </authorList>
    </citation>
    <scope>NUCLEOTIDE SEQUENCE [LARGE SCALE GENOMIC DNA]</scope>
    <source>
        <strain evidence="3 4">CECT 9424</strain>
    </source>
</reference>
<dbReference type="InterPro" id="IPR018376">
    <property type="entry name" value="Enoyl-CoA_hyd/isom_CS"/>
</dbReference>
<dbReference type="RefSeq" id="WP_377066378.1">
    <property type="nucleotide sequence ID" value="NZ_JBHMEC010000003.1"/>
</dbReference>
<accession>A0ABV5HVV2</accession>
<name>A0ABV5HVV2_9RHOB</name>
<gene>
    <name evidence="3" type="ORF">ACFFU4_01625</name>
</gene>
<evidence type="ECO:0000256" key="2">
    <source>
        <dbReference type="RuleBase" id="RU003707"/>
    </source>
</evidence>
<evidence type="ECO:0000313" key="3">
    <source>
        <dbReference type="EMBL" id="MFB9148447.1"/>
    </source>
</evidence>
<dbReference type="CDD" id="cd06558">
    <property type="entry name" value="crotonase-like"/>
    <property type="match status" value="1"/>
</dbReference>
<evidence type="ECO:0000313" key="4">
    <source>
        <dbReference type="Proteomes" id="UP001589670"/>
    </source>
</evidence>
<dbReference type="SUPFAM" id="SSF52096">
    <property type="entry name" value="ClpP/crotonase"/>
    <property type="match status" value="1"/>
</dbReference>
<proteinExistence type="inferred from homology"/>
<keyword evidence="4" id="KW-1185">Reference proteome</keyword>
<protein>
    <submittedName>
        <fullName evidence="3">Enoyl-CoA hydratase/isomerase family protein</fullName>
    </submittedName>
</protein>
<comment type="caution">
    <text evidence="3">The sequence shown here is derived from an EMBL/GenBank/DDBJ whole genome shotgun (WGS) entry which is preliminary data.</text>
</comment>
<dbReference type="Gene3D" id="3.90.226.10">
    <property type="entry name" value="2-enoyl-CoA Hydratase, Chain A, domain 1"/>
    <property type="match status" value="1"/>
</dbReference>
<sequence length="211" mass="21439">MIGLTREDGLWTVTLDRPDKANALTAEMLSELADIAEAAHGDARALILTGSGKVFSAGADLDAARAGLATSPLWERLSGAIAALPCLTVAALNGTVAGGAMGMVLACDLRVAAQGAGAFYPVMRLGFRPQPSDPARLAALIGPARARMILLAGARIGTDEALAWGLFDRAVPRDDLMQAARGLAADSLAADPDHAAALKAMCRAGGAPVGE</sequence>